<dbReference type="Pfam" id="PF00507">
    <property type="entry name" value="Oxidored_q4"/>
    <property type="match status" value="1"/>
</dbReference>
<dbReference type="Proteomes" id="UP000003240">
    <property type="component" value="Unassembled WGS sequence"/>
</dbReference>
<dbReference type="AlphaFoldDB" id="F7NDD9"/>
<keyword evidence="7" id="KW-1278">Translocase</keyword>
<evidence type="ECO:0000256" key="5">
    <source>
        <dbReference type="ARBA" id="ARBA00022989"/>
    </source>
</evidence>
<evidence type="ECO:0000256" key="3">
    <source>
        <dbReference type="ARBA" id="ARBA00022448"/>
    </source>
</evidence>
<dbReference type="EC" id="7.1.1.-" evidence="7"/>
<keyword evidence="7 8" id="KW-0874">Quinone</keyword>
<evidence type="ECO:0000313" key="10">
    <source>
        <dbReference type="Proteomes" id="UP000003240"/>
    </source>
</evidence>
<dbReference type="PANTHER" id="PTHR11058">
    <property type="entry name" value="NADH-UBIQUINONE OXIDOREDUCTASE CHAIN 3"/>
    <property type="match status" value="1"/>
</dbReference>
<comment type="catalytic activity">
    <reaction evidence="7 8">
        <text>a quinone + NADH + 5 H(+)(in) = a quinol + NAD(+) + 4 H(+)(out)</text>
        <dbReference type="Rhea" id="RHEA:57888"/>
        <dbReference type="ChEBI" id="CHEBI:15378"/>
        <dbReference type="ChEBI" id="CHEBI:24646"/>
        <dbReference type="ChEBI" id="CHEBI:57540"/>
        <dbReference type="ChEBI" id="CHEBI:57945"/>
        <dbReference type="ChEBI" id="CHEBI:132124"/>
    </reaction>
</comment>
<dbReference type="PANTHER" id="PTHR11058:SF9">
    <property type="entry name" value="NADH-UBIQUINONE OXIDOREDUCTASE CHAIN 3"/>
    <property type="match status" value="1"/>
</dbReference>
<gene>
    <name evidence="7" type="primary">nuoA</name>
    <name evidence="9" type="ORF">ALO_00230</name>
</gene>
<dbReference type="HAMAP" id="MF_01394">
    <property type="entry name" value="NDH1_NuoA"/>
    <property type="match status" value="1"/>
</dbReference>
<organism evidence="9 10">
    <name type="scientific">Acetonema longum DSM 6540</name>
    <dbReference type="NCBI Taxonomy" id="1009370"/>
    <lineage>
        <taxon>Bacteria</taxon>
        <taxon>Bacillati</taxon>
        <taxon>Bacillota</taxon>
        <taxon>Negativicutes</taxon>
        <taxon>Acetonemataceae</taxon>
        <taxon>Acetonema</taxon>
    </lineage>
</organism>
<keyword evidence="7" id="KW-1003">Cell membrane</keyword>
<evidence type="ECO:0000256" key="7">
    <source>
        <dbReference type="HAMAP-Rule" id="MF_01394"/>
    </source>
</evidence>
<dbReference type="EMBL" id="AFGF01000005">
    <property type="protein sequence ID" value="EGO65971.1"/>
    <property type="molecule type" value="Genomic_DNA"/>
</dbReference>
<protein>
    <recommendedName>
        <fullName evidence="7">NADH-quinone oxidoreductase subunit A</fullName>
        <ecNumber evidence="7">7.1.1.-</ecNumber>
    </recommendedName>
    <alternativeName>
        <fullName evidence="7">NADH dehydrogenase I subunit A</fullName>
    </alternativeName>
    <alternativeName>
        <fullName evidence="7">NDH-1 subunit A</fullName>
    </alternativeName>
    <alternativeName>
        <fullName evidence="7">NUO1</fullName>
    </alternativeName>
</protein>
<dbReference type="GO" id="GO:0008137">
    <property type="term" value="F:NADH dehydrogenase (ubiquinone) activity"/>
    <property type="evidence" value="ECO:0007669"/>
    <property type="project" value="InterPro"/>
</dbReference>
<dbReference type="GO" id="GO:0050136">
    <property type="term" value="F:NADH dehydrogenase (quinone) (non-electrogenic) activity"/>
    <property type="evidence" value="ECO:0007669"/>
    <property type="project" value="UniProtKB-UniRule"/>
</dbReference>
<dbReference type="Gene3D" id="1.20.58.1610">
    <property type="entry name" value="NADH:ubiquinone/plastoquinone oxidoreductase, chain 3"/>
    <property type="match status" value="1"/>
</dbReference>
<keyword evidence="10" id="KW-1185">Reference proteome</keyword>
<reference evidence="9 10" key="1">
    <citation type="journal article" date="2011" name="EMBO J.">
        <title>Structural diversity of bacterial flagellar motors.</title>
        <authorList>
            <person name="Chen S."/>
            <person name="Beeby M."/>
            <person name="Murphy G.E."/>
            <person name="Leadbetter J.R."/>
            <person name="Hendrixson D.R."/>
            <person name="Briegel A."/>
            <person name="Li Z."/>
            <person name="Shi J."/>
            <person name="Tocheva E.I."/>
            <person name="Muller A."/>
            <person name="Dobro M.J."/>
            <person name="Jensen G.J."/>
        </authorList>
    </citation>
    <scope>NUCLEOTIDE SEQUENCE [LARGE SCALE GENOMIC DNA]</scope>
    <source>
        <strain evidence="9 10">DSM 6540</strain>
    </source>
</reference>
<sequence>MLKDFGGIGLIMIVAFLFPFMALIASSLVQTKRLTNEKLSPYECGMDTIGKTWVQFKTSYFLYALAFVVFDVETVFIYPWAVKFQQLGPAAFVEMFVFIGILLVALVYAWKKGALAWK</sequence>
<keyword evidence="3 7" id="KW-0813">Transport</keyword>
<comment type="function">
    <text evidence="7">NDH-1 shuttles electrons from NADH, via FMN and iron-sulfur (Fe-S) centers, to quinones in the respiratory chain. The immediate electron acceptor for the enzyme in this species is believed to be a menaquinone. Couples the redox reaction to proton translocation (for every two electrons transferred, four hydrogen ions are translocated across the cytoplasmic membrane), and thus conserves the redox energy in a proton gradient.</text>
</comment>
<feature type="transmembrane region" description="Helical" evidence="7">
    <location>
        <begin position="87"/>
        <end position="110"/>
    </location>
</feature>
<evidence type="ECO:0000256" key="1">
    <source>
        <dbReference type="ARBA" id="ARBA00004141"/>
    </source>
</evidence>
<name>F7NDD9_9FIRM</name>
<dbReference type="InterPro" id="IPR023043">
    <property type="entry name" value="NAD(P)H_OxRDtase_bac/plastid"/>
</dbReference>
<dbReference type="RefSeq" id="WP_004091632.1">
    <property type="nucleotide sequence ID" value="NZ_AFGF01000005.1"/>
</dbReference>
<dbReference type="eggNOG" id="COG0838">
    <property type="taxonomic scope" value="Bacteria"/>
</dbReference>
<dbReference type="GO" id="GO:0048038">
    <property type="term" value="F:quinone binding"/>
    <property type="evidence" value="ECO:0007669"/>
    <property type="project" value="UniProtKB-KW"/>
</dbReference>
<keyword evidence="7 8" id="KW-0520">NAD</keyword>
<proteinExistence type="inferred from homology"/>
<dbReference type="InterPro" id="IPR038430">
    <property type="entry name" value="NDAH_ubi_oxred_su3_sf"/>
</dbReference>
<evidence type="ECO:0000313" key="9">
    <source>
        <dbReference type="EMBL" id="EGO65971.1"/>
    </source>
</evidence>
<dbReference type="GO" id="GO:0005886">
    <property type="term" value="C:plasma membrane"/>
    <property type="evidence" value="ECO:0007669"/>
    <property type="project" value="UniProtKB-SubCell"/>
</dbReference>
<evidence type="ECO:0000256" key="4">
    <source>
        <dbReference type="ARBA" id="ARBA00022692"/>
    </source>
</evidence>
<evidence type="ECO:0000256" key="8">
    <source>
        <dbReference type="RuleBase" id="RU003639"/>
    </source>
</evidence>
<comment type="similarity">
    <text evidence="2 7 8">Belongs to the complex I subunit 3 family.</text>
</comment>
<feature type="transmembrane region" description="Helical" evidence="7">
    <location>
        <begin position="60"/>
        <end position="81"/>
    </location>
</feature>
<feature type="transmembrane region" description="Helical" evidence="7">
    <location>
        <begin position="6"/>
        <end position="29"/>
    </location>
</feature>
<dbReference type="InterPro" id="IPR000440">
    <property type="entry name" value="NADH_UbQ/plastoQ_OxRdtase_su3"/>
</dbReference>
<evidence type="ECO:0000256" key="2">
    <source>
        <dbReference type="ARBA" id="ARBA00008472"/>
    </source>
</evidence>
<keyword evidence="9" id="KW-0830">Ubiquinone</keyword>
<comment type="caution">
    <text evidence="9">The sequence shown here is derived from an EMBL/GenBank/DDBJ whole genome shotgun (WGS) entry which is preliminary data.</text>
</comment>
<dbReference type="OrthoDB" id="9791970at2"/>
<comment type="subcellular location">
    <subcellularLocation>
        <location evidence="7 8">Cell membrane</location>
        <topology evidence="7 8">Multi-pass membrane protein</topology>
    </subcellularLocation>
    <subcellularLocation>
        <location evidence="1">Membrane</location>
        <topology evidence="1">Multi-pass membrane protein</topology>
    </subcellularLocation>
</comment>
<keyword evidence="4 7" id="KW-0812">Transmembrane</keyword>
<accession>F7NDD9</accession>
<comment type="subunit">
    <text evidence="7">NDH-1 is composed of 14 different subunits. Subunits NuoA, H, J, K, L, M, N constitute the membrane sector of the complex.</text>
</comment>
<keyword evidence="5 7" id="KW-1133">Transmembrane helix</keyword>
<evidence type="ECO:0000256" key="6">
    <source>
        <dbReference type="ARBA" id="ARBA00023136"/>
    </source>
</evidence>
<dbReference type="STRING" id="1009370.ALO_00230"/>
<keyword evidence="6 7" id="KW-0472">Membrane</keyword>
<dbReference type="GO" id="GO:0030964">
    <property type="term" value="C:NADH dehydrogenase complex"/>
    <property type="evidence" value="ECO:0007669"/>
    <property type="project" value="TreeGrafter"/>
</dbReference>